<keyword evidence="6" id="KW-1185">Reference proteome</keyword>
<sequence>MKIATFDSFEIAAIHDGDAWKICDFMVANADRLKRFFPKTLEQNLNPSLSKLFVAQKVEQFISNQEFVFTLKHSETRELAGLFYIKELDWKKKQGEFAYCIGYSFEGKGLTSKTVNALTLYAFDTLKLETLQIITHKTNLPSVSVAKNCGFEWIKTLKNEFTPNGGTALDMELYELKNKRY</sequence>
<dbReference type="AlphaFoldDB" id="A0A5C6ZLS0"/>
<evidence type="ECO:0000313" key="6">
    <source>
        <dbReference type="Proteomes" id="UP000321578"/>
    </source>
</evidence>
<feature type="domain" description="N-acetyltransferase" evidence="4">
    <location>
        <begin position="16"/>
        <end position="152"/>
    </location>
</feature>
<organism evidence="5 6">
    <name type="scientific">Subsaximicrobium wynnwilliamsii</name>
    <dbReference type="NCBI Taxonomy" id="291179"/>
    <lineage>
        <taxon>Bacteria</taxon>
        <taxon>Pseudomonadati</taxon>
        <taxon>Bacteroidota</taxon>
        <taxon>Flavobacteriia</taxon>
        <taxon>Flavobacteriales</taxon>
        <taxon>Flavobacteriaceae</taxon>
        <taxon>Subsaximicrobium</taxon>
    </lineage>
</organism>
<evidence type="ECO:0000259" key="4">
    <source>
        <dbReference type="Pfam" id="PF13302"/>
    </source>
</evidence>
<dbReference type="EMBL" id="VORO01000006">
    <property type="protein sequence ID" value="TXD89624.1"/>
    <property type="molecule type" value="Genomic_DNA"/>
</dbReference>
<comment type="similarity">
    <text evidence="3">Belongs to the acetyltransferase family. RimJ subfamily.</text>
</comment>
<dbReference type="Pfam" id="PF13302">
    <property type="entry name" value="Acetyltransf_3"/>
    <property type="match status" value="1"/>
</dbReference>
<evidence type="ECO:0000256" key="1">
    <source>
        <dbReference type="ARBA" id="ARBA00022679"/>
    </source>
</evidence>
<keyword evidence="1 5" id="KW-0808">Transferase</keyword>
<reference evidence="5 6" key="1">
    <citation type="submission" date="2019-08" db="EMBL/GenBank/DDBJ databases">
        <title>Genomes of Subsaximicrobium wynnwilliamsii strains.</title>
        <authorList>
            <person name="Bowman J.P."/>
        </authorList>
    </citation>
    <scope>NUCLEOTIDE SEQUENCE [LARGE SCALE GENOMIC DNA]</scope>
    <source>
        <strain evidence="5 6">2-80-2</strain>
    </source>
</reference>
<protein>
    <submittedName>
        <fullName evidence="5">GNAT family N-acetyltransferase</fullName>
    </submittedName>
</protein>
<dbReference type="PANTHER" id="PTHR43792">
    <property type="entry name" value="GNAT FAMILY, PUTATIVE (AFU_ORTHOLOGUE AFUA_3G00765)-RELATED-RELATED"/>
    <property type="match status" value="1"/>
</dbReference>
<dbReference type="OrthoDB" id="883856at2"/>
<dbReference type="SUPFAM" id="SSF55729">
    <property type="entry name" value="Acyl-CoA N-acyltransferases (Nat)"/>
    <property type="match status" value="1"/>
</dbReference>
<dbReference type="InterPro" id="IPR000182">
    <property type="entry name" value="GNAT_dom"/>
</dbReference>
<dbReference type="InterPro" id="IPR051531">
    <property type="entry name" value="N-acetyltransferase"/>
</dbReference>
<comment type="caution">
    <text evidence="5">The sequence shown here is derived from an EMBL/GenBank/DDBJ whole genome shotgun (WGS) entry which is preliminary data.</text>
</comment>
<name>A0A5C6ZLS0_9FLAO</name>
<gene>
    <name evidence="5" type="ORF">ESY86_07510</name>
</gene>
<evidence type="ECO:0000256" key="3">
    <source>
        <dbReference type="ARBA" id="ARBA00038502"/>
    </source>
</evidence>
<evidence type="ECO:0000256" key="2">
    <source>
        <dbReference type="ARBA" id="ARBA00023315"/>
    </source>
</evidence>
<dbReference type="Proteomes" id="UP000321578">
    <property type="component" value="Unassembled WGS sequence"/>
</dbReference>
<dbReference type="GO" id="GO:0016747">
    <property type="term" value="F:acyltransferase activity, transferring groups other than amino-acyl groups"/>
    <property type="evidence" value="ECO:0007669"/>
    <property type="project" value="InterPro"/>
</dbReference>
<dbReference type="RefSeq" id="WP_147085982.1">
    <property type="nucleotide sequence ID" value="NZ_VORM01000012.1"/>
</dbReference>
<keyword evidence="2" id="KW-0012">Acyltransferase</keyword>
<dbReference type="InterPro" id="IPR016181">
    <property type="entry name" value="Acyl_CoA_acyltransferase"/>
</dbReference>
<evidence type="ECO:0000313" key="5">
    <source>
        <dbReference type="EMBL" id="TXD89624.1"/>
    </source>
</evidence>
<dbReference type="Gene3D" id="3.40.630.30">
    <property type="match status" value="1"/>
</dbReference>
<dbReference type="PANTHER" id="PTHR43792:SF8">
    <property type="entry name" value="[RIBOSOMAL PROTEIN US5]-ALANINE N-ACETYLTRANSFERASE"/>
    <property type="match status" value="1"/>
</dbReference>
<proteinExistence type="inferred from homology"/>
<accession>A0A5C6ZLS0</accession>